<evidence type="ECO:0000259" key="8">
    <source>
        <dbReference type="PROSITE" id="PS50928"/>
    </source>
</evidence>
<proteinExistence type="inferred from homology"/>
<keyword evidence="5 7" id="KW-1133">Transmembrane helix</keyword>
<dbReference type="InterPro" id="IPR050809">
    <property type="entry name" value="UgpAE/MalFG_permease"/>
</dbReference>
<evidence type="ECO:0000256" key="6">
    <source>
        <dbReference type="ARBA" id="ARBA00023136"/>
    </source>
</evidence>
<evidence type="ECO:0000256" key="5">
    <source>
        <dbReference type="ARBA" id="ARBA00022989"/>
    </source>
</evidence>
<keyword evidence="10" id="KW-1185">Reference proteome</keyword>
<dbReference type="Pfam" id="PF00528">
    <property type="entry name" value="BPD_transp_1"/>
    <property type="match status" value="1"/>
</dbReference>
<dbReference type="InterPro" id="IPR000515">
    <property type="entry name" value="MetI-like"/>
</dbReference>
<dbReference type="PANTHER" id="PTHR43227:SF8">
    <property type="entry name" value="DIACETYLCHITOBIOSE UPTAKE SYSTEM PERMEASE PROTEIN DASB"/>
    <property type="match status" value="1"/>
</dbReference>
<dbReference type="PROSITE" id="PS50928">
    <property type="entry name" value="ABC_TM1"/>
    <property type="match status" value="1"/>
</dbReference>
<feature type="transmembrane region" description="Helical" evidence="7">
    <location>
        <begin position="206"/>
        <end position="228"/>
    </location>
</feature>
<dbReference type="EMBL" id="QXJM01000057">
    <property type="protein sequence ID" value="RIE00332.1"/>
    <property type="molecule type" value="Genomic_DNA"/>
</dbReference>
<feature type="transmembrane region" description="Helical" evidence="7">
    <location>
        <begin position="159"/>
        <end position="185"/>
    </location>
</feature>
<evidence type="ECO:0000256" key="2">
    <source>
        <dbReference type="ARBA" id="ARBA00022448"/>
    </source>
</evidence>
<evidence type="ECO:0000313" key="9">
    <source>
        <dbReference type="EMBL" id="RIE00332.1"/>
    </source>
</evidence>
<accession>A0A398CEP5</accession>
<evidence type="ECO:0000256" key="1">
    <source>
        <dbReference type="ARBA" id="ARBA00004651"/>
    </source>
</evidence>
<feature type="domain" description="ABC transmembrane type-1" evidence="8">
    <location>
        <begin position="69"/>
        <end position="284"/>
    </location>
</feature>
<name>A0A398CEP5_9BACL</name>
<dbReference type="InterPro" id="IPR035906">
    <property type="entry name" value="MetI-like_sf"/>
</dbReference>
<sequence length="294" mass="33538">MEKYLSRKSYITVFLLPALVVYVFTVLLPIGWSAVYSFYEWDGISPMKFTGFDNYIRMFTEDDVFWQVFKNNIVFTIVNVVFQVSVGLFIAVLLTKIKRGREIFQTLYFAPVVLSTVALVQIFQNVFSVNPVGMLNYFLSWFQPSMLDSEWLSDPHRSLLIVAIAEGYKFAAVYMVIFYSALISISEEVIEAARMDGASGWKLYRYIKLPMIKGIIFTSIILVLNGSLKSFDIPYLLTYGGPGTSSELVATYMYKQAFSSMYYGYGSAIAVFIAVECFLLVGLVMQIFQMKKDD</sequence>
<dbReference type="CDD" id="cd06261">
    <property type="entry name" value="TM_PBP2"/>
    <property type="match status" value="1"/>
</dbReference>
<evidence type="ECO:0000313" key="10">
    <source>
        <dbReference type="Proteomes" id="UP000266340"/>
    </source>
</evidence>
<keyword evidence="2 7" id="KW-0813">Transport</keyword>
<keyword evidence="6 7" id="KW-0472">Membrane</keyword>
<evidence type="ECO:0000256" key="3">
    <source>
        <dbReference type="ARBA" id="ARBA00022475"/>
    </source>
</evidence>
<keyword evidence="3" id="KW-1003">Cell membrane</keyword>
<dbReference type="SUPFAM" id="SSF161098">
    <property type="entry name" value="MetI-like"/>
    <property type="match status" value="1"/>
</dbReference>
<dbReference type="GO" id="GO:0005886">
    <property type="term" value="C:plasma membrane"/>
    <property type="evidence" value="ECO:0007669"/>
    <property type="project" value="UniProtKB-SubCell"/>
</dbReference>
<comment type="caution">
    <text evidence="9">The sequence shown here is derived from an EMBL/GenBank/DDBJ whole genome shotgun (WGS) entry which is preliminary data.</text>
</comment>
<protein>
    <submittedName>
        <fullName evidence="9">Sugar ABC transporter permease</fullName>
    </submittedName>
</protein>
<dbReference type="PANTHER" id="PTHR43227">
    <property type="entry name" value="BLL4140 PROTEIN"/>
    <property type="match status" value="1"/>
</dbReference>
<comment type="subcellular location">
    <subcellularLocation>
        <location evidence="1 7">Cell membrane</location>
        <topology evidence="1 7">Multi-pass membrane protein</topology>
    </subcellularLocation>
</comment>
<feature type="transmembrane region" description="Helical" evidence="7">
    <location>
        <begin position="12"/>
        <end position="39"/>
    </location>
</feature>
<evidence type="ECO:0000256" key="4">
    <source>
        <dbReference type="ARBA" id="ARBA00022692"/>
    </source>
</evidence>
<organism evidence="9 10">
    <name type="scientific">Cohnella faecalis</name>
    <dbReference type="NCBI Taxonomy" id="2315694"/>
    <lineage>
        <taxon>Bacteria</taxon>
        <taxon>Bacillati</taxon>
        <taxon>Bacillota</taxon>
        <taxon>Bacilli</taxon>
        <taxon>Bacillales</taxon>
        <taxon>Paenibacillaceae</taxon>
        <taxon>Cohnella</taxon>
    </lineage>
</organism>
<dbReference type="AlphaFoldDB" id="A0A398CEP5"/>
<keyword evidence="4 7" id="KW-0812">Transmembrane</keyword>
<dbReference type="RefSeq" id="WP_119152588.1">
    <property type="nucleotide sequence ID" value="NZ_JBHSOV010000021.1"/>
</dbReference>
<reference evidence="9 10" key="1">
    <citation type="submission" date="2018-09" db="EMBL/GenBank/DDBJ databases">
        <title>Cohnella cavernae sp. nov., isolated from a karst cave.</title>
        <authorList>
            <person name="Zhu H."/>
        </authorList>
    </citation>
    <scope>NUCLEOTIDE SEQUENCE [LARGE SCALE GENOMIC DNA]</scope>
    <source>
        <strain evidence="9 10">K2E09-144</strain>
    </source>
</reference>
<feature type="transmembrane region" description="Helical" evidence="7">
    <location>
        <begin position="262"/>
        <end position="288"/>
    </location>
</feature>
<feature type="transmembrane region" description="Helical" evidence="7">
    <location>
        <begin position="73"/>
        <end position="94"/>
    </location>
</feature>
<evidence type="ECO:0000256" key="7">
    <source>
        <dbReference type="RuleBase" id="RU363032"/>
    </source>
</evidence>
<comment type="similarity">
    <text evidence="7">Belongs to the binding-protein-dependent transport system permease family.</text>
</comment>
<dbReference type="OrthoDB" id="152280at2"/>
<dbReference type="GO" id="GO:0055085">
    <property type="term" value="P:transmembrane transport"/>
    <property type="evidence" value="ECO:0007669"/>
    <property type="project" value="InterPro"/>
</dbReference>
<dbReference type="Proteomes" id="UP000266340">
    <property type="component" value="Unassembled WGS sequence"/>
</dbReference>
<feature type="transmembrane region" description="Helical" evidence="7">
    <location>
        <begin position="106"/>
        <end position="139"/>
    </location>
</feature>
<gene>
    <name evidence="9" type="ORF">D3H35_29120</name>
</gene>
<dbReference type="Gene3D" id="1.10.3720.10">
    <property type="entry name" value="MetI-like"/>
    <property type="match status" value="1"/>
</dbReference>